<proteinExistence type="predicted"/>
<dbReference type="EMBL" id="CAFABI010000022">
    <property type="protein sequence ID" value="CAB4822926.1"/>
    <property type="molecule type" value="Genomic_DNA"/>
</dbReference>
<name>A0A6J6VJ46_9ZZZZ</name>
<dbReference type="SMART" id="SM00421">
    <property type="entry name" value="HTH_LUXR"/>
    <property type="match status" value="1"/>
</dbReference>
<dbReference type="GO" id="GO:0006355">
    <property type="term" value="P:regulation of DNA-templated transcription"/>
    <property type="evidence" value="ECO:0007669"/>
    <property type="project" value="InterPro"/>
</dbReference>
<reference evidence="4" key="1">
    <citation type="submission" date="2020-05" db="EMBL/GenBank/DDBJ databases">
        <authorList>
            <person name="Chiriac C."/>
            <person name="Salcher M."/>
            <person name="Ghai R."/>
            <person name="Kavagutti S V."/>
        </authorList>
    </citation>
    <scope>NUCLEOTIDE SEQUENCE</scope>
</reference>
<organism evidence="4">
    <name type="scientific">freshwater metagenome</name>
    <dbReference type="NCBI Taxonomy" id="449393"/>
    <lineage>
        <taxon>unclassified sequences</taxon>
        <taxon>metagenomes</taxon>
        <taxon>ecological metagenomes</taxon>
    </lineage>
</organism>
<dbReference type="GO" id="GO:0003677">
    <property type="term" value="F:DNA binding"/>
    <property type="evidence" value="ECO:0007669"/>
    <property type="project" value="UniProtKB-KW"/>
</dbReference>
<dbReference type="InterPro" id="IPR058245">
    <property type="entry name" value="NreC/VraR/RcsB-like_REC"/>
</dbReference>
<dbReference type="InterPro" id="IPR036388">
    <property type="entry name" value="WH-like_DNA-bd_sf"/>
</dbReference>
<dbReference type="PROSITE" id="PS50110">
    <property type="entry name" value="RESPONSE_REGULATORY"/>
    <property type="match status" value="1"/>
</dbReference>
<evidence type="ECO:0000313" key="6">
    <source>
        <dbReference type="EMBL" id="CAB4972815.1"/>
    </source>
</evidence>
<dbReference type="Gene3D" id="1.10.10.10">
    <property type="entry name" value="Winged helix-like DNA-binding domain superfamily/Winged helix DNA-binding domain"/>
    <property type="match status" value="1"/>
</dbReference>
<dbReference type="CDD" id="cd17535">
    <property type="entry name" value="REC_NarL-like"/>
    <property type="match status" value="1"/>
</dbReference>
<dbReference type="SUPFAM" id="SSF46894">
    <property type="entry name" value="C-terminal effector domain of the bipartite response regulators"/>
    <property type="match status" value="1"/>
</dbReference>
<evidence type="ECO:0000313" key="5">
    <source>
        <dbReference type="EMBL" id="CAB4822926.1"/>
    </source>
</evidence>
<evidence type="ECO:0000256" key="2">
    <source>
        <dbReference type="ARBA" id="ARBA00023125"/>
    </source>
</evidence>
<dbReference type="SMART" id="SM00448">
    <property type="entry name" value="REC"/>
    <property type="match status" value="1"/>
</dbReference>
<keyword evidence="1" id="KW-0597">Phosphoprotein</keyword>
<dbReference type="PANTHER" id="PTHR43214">
    <property type="entry name" value="TWO-COMPONENT RESPONSE REGULATOR"/>
    <property type="match status" value="1"/>
</dbReference>
<dbReference type="AlphaFoldDB" id="A0A6J6VJ46"/>
<dbReference type="SUPFAM" id="SSF52172">
    <property type="entry name" value="CheY-like"/>
    <property type="match status" value="1"/>
</dbReference>
<dbReference type="InterPro" id="IPR039420">
    <property type="entry name" value="WalR-like"/>
</dbReference>
<dbReference type="EMBL" id="CAFBOJ010000016">
    <property type="protein sequence ID" value="CAB4972815.1"/>
    <property type="molecule type" value="Genomic_DNA"/>
</dbReference>
<keyword evidence="2" id="KW-0238">DNA-binding</keyword>
<gene>
    <name evidence="4" type="ORF">UFOPK2907_00521</name>
    <name evidence="5" type="ORF">UFOPK3197_00319</name>
    <name evidence="6" type="ORF">UFOPK3937_00253</name>
</gene>
<dbReference type="EMBL" id="CAEZZR010000036">
    <property type="protein sequence ID" value="CAB4770457.1"/>
    <property type="molecule type" value="Genomic_DNA"/>
</dbReference>
<dbReference type="Pfam" id="PF00196">
    <property type="entry name" value="GerE"/>
    <property type="match status" value="1"/>
</dbReference>
<evidence type="ECO:0000259" key="3">
    <source>
        <dbReference type="PROSITE" id="PS50110"/>
    </source>
</evidence>
<dbReference type="Gene3D" id="3.40.50.2300">
    <property type="match status" value="1"/>
</dbReference>
<evidence type="ECO:0000313" key="4">
    <source>
        <dbReference type="EMBL" id="CAB4770457.1"/>
    </source>
</evidence>
<dbReference type="InterPro" id="IPR016032">
    <property type="entry name" value="Sig_transdc_resp-reg_C-effctor"/>
</dbReference>
<dbReference type="GO" id="GO:0000160">
    <property type="term" value="P:phosphorelay signal transduction system"/>
    <property type="evidence" value="ECO:0007669"/>
    <property type="project" value="InterPro"/>
</dbReference>
<feature type="domain" description="Response regulatory" evidence="3">
    <location>
        <begin position="6"/>
        <end position="115"/>
    </location>
</feature>
<dbReference type="InterPro" id="IPR011006">
    <property type="entry name" value="CheY-like_superfamily"/>
</dbReference>
<evidence type="ECO:0000256" key="1">
    <source>
        <dbReference type="ARBA" id="ARBA00022553"/>
    </source>
</evidence>
<dbReference type="InterPro" id="IPR000792">
    <property type="entry name" value="Tscrpt_reg_LuxR_C"/>
</dbReference>
<accession>A0A6J6VJ46</accession>
<sequence>MSKFKNVIVIDDDLFTRTMLKSSLELSGWSVVGEAATAPESIRLLRTCQPDIAVVDLDLGEGPTGVDVAHALRKRLPGIGIVMLSTYESPRYLGQNQLPLPEGSIYLVKNSVADAAVLDRALQMSLDPTALVVLSKDTYTSAEAGSSTSADDSLKKAMSKLSDKQIETMRLVAAGHSNAEISRRLWVTEASVEKSIARVIKVLNIKVGKEQNQRIVLAQIYHQITGAVRARRD</sequence>
<dbReference type="InterPro" id="IPR001789">
    <property type="entry name" value="Sig_transdc_resp-reg_receiver"/>
</dbReference>
<dbReference type="Pfam" id="PF00072">
    <property type="entry name" value="Response_reg"/>
    <property type="match status" value="1"/>
</dbReference>
<protein>
    <submittedName>
        <fullName evidence="4">Unannotated protein</fullName>
    </submittedName>
</protein>